<evidence type="ECO:0000256" key="11">
    <source>
        <dbReference type="ARBA" id="ARBA00022692"/>
    </source>
</evidence>
<evidence type="ECO:0000256" key="1">
    <source>
        <dbReference type="ARBA" id="ARBA00001698"/>
    </source>
</evidence>
<dbReference type="UniPathway" id="UPA00557">
    <property type="reaction ID" value="UER00614"/>
</dbReference>
<comment type="similarity">
    <text evidence="5 18">Belongs to the CDS family.</text>
</comment>
<comment type="subcellular location">
    <subcellularLocation>
        <location evidence="2">Cell membrane</location>
        <topology evidence="2">Multi-pass membrane protein</topology>
    </subcellularLocation>
</comment>
<evidence type="ECO:0000256" key="9">
    <source>
        <dbReference type="ARBA" id="ARBA00022516"/>
    </source>
</evidence>
<dbReference type="PROSITE" id="PS01315">
    <property type="entry name" value="CDS"/>
    <property type="match status" value="1"/>
</dbReference>
<dbReference type="EC" id="2.7.7.41" evidence="6 18"/>
<evidence type="ECO:0000313" key="21">
    <source>
        <dbReference type="Proteomes" id="UP000282977"/>
    </source>
</evidence>
<feature type="transmembrane region" description="Helical" evidence="19">
    <location>
        <begin position="175"/>
        <end position="196"/>
    </location>
</feature>
<evidence type="ECO:0000256" key="10">
    <source>
        <dbReference type="ARBA" id="ARBA00022679"/>
    </source>
</evidence>
<reference evidence="20 21" key="1">
    <citation type="submission" date="2019-01" db="EMBL/GenBank/DDBJ databases">
        <authorList>
            <person name="Chen W.-M."/>
        </authorList>
    </citation>
    <scope>NUCLEOTIDE SEQUENCE [LARGE SCALE GENOMIC DNA]</scope>
    <source>
        <strain evidence="20 21">TLA-22</strain>
    </source>
</reference>
<evidence type="ECO:0000256" key="7">
    <source>
        <dbReference type="ARBA" id="ARBA00019373"/>
    </source>
</evidence>
<evidence type="ECO:0000256" key="5">
    <source>
        <dbReference type="ARBA" id="ARBA00010185"/>
    </source>
</evidence>
<dbReference type="GO" id="GO:0004605">
    <property type="term" value="F:phosphatidate cytidylyltransferase activity"/>
    <property type="evidence" value="ECO:0007669"/>
    <property type="project" value="UniProtKB-EC"/>
</dbReference>
<keyword evidence="12 18" id="KW-0548">Nucleotidyltransferase</keyword>
<accession>A0A437J9C3</accession>
<dbReference type="OrthoDB" id="9799199at2"/>
<keyword evidence="16" id="KW-0594">Phospholipid biosynthesis</keyword>
<organism evidence="20 21">
    <name type="scientific">Sphingobium algorifonticola</name>
    <dbReference type="NCBI Taxonomy" id="2008318"/>
    <lineage>
        <taxon>Bacteria</taxon>
        <taxon>Pseudomonadati</taxon>
        <taxon>Pseudomonadota</taxon>
        <taxon>Alphaproteobacteria</taxon>
        <taxon>Sphingomonadales</taxon>
        <taxon>Sphingomonadaceae</taxon>
        <taxon>Sphingobium</taxon>
    </lineage>
</organism>
<feature type="transmembrane region" description="Helical" evidence="19">
    <location>
        <begin position="81"/>
        <end position="100"/>
    </location>
</feature>
<dbReference type="Proteomes" id="UP000282977">
    <property type="component" value="Unassembled WGS sequence"/>
</dbReference>
<comment type="caution">
    <text evidence="20">The sequence shown here is derived from an EMBL/GenBank/DDBJ whole genome shotgun (WGS) entry which is preliminary data.</text>
</comment>
<name>A0A437J9C3_9SPHN</name>
<dbReference type="AlphaFoldDB" id="A0A437J9C3"/>
<dbReference type="Pfam" id="PF01148">
    <property type="entry name" value="CTP_transf_1"/>
    <property type="match status" value="1"/>
</dbReference>
<keyword evidence="9" id="KW-0444">Lipid biosynthesis</keyword>
<gene>
    <name evidence="20" type="ORF">ENE74_07630</name>
</gene>
<comment type="catalytic activity">
    <reaction evidence="1 18">
        <text>a 1,2-diacyl-sn-glycero-3-phosphate + CTP + H(+) = a CDP-1,2-diacyl-sn-glycerol + diphosphate</text>
        <dbReference type="Rhea" id="RHEA:16229"/>
        <dbReference type="ChEBI" id="CHEBI:15378"/>
        <dbReference type="ChEBI" id="CHEBI:33019"/>
        <dbReference type="ChEBI" id="CHEBI:37563"/>
        <dbReference type="ChEBI" id="CHEBI:58332"/>
        <dbReference type="ChEBI" id="CHEBI:58608"/>
        <dbReference type="EC" id="2.7.7.41"/>
    </reaction>
</comment>
<feature type="transmembrane region" description="Helical" evidence="19">
    <location>
        <begin position="13"/>
        <end position="38"/>
    </location>
</feature>
<sequence length="266" mass="27105">MTASRPSDLRTRAIVGVALICVAVAALLMGHILFWMLVSVAGVLMQAEWAGLIGADRKARRLSMFAISVPLAIMAPDPLAAGPSFLSVGLLMGAALFVLAITRSVRLALGIFYVGIPVLALLFLRAQPVGVTPGGLLLAFWALGLVWATDIGAYFAGRSIGGPKLAPTISPSKTWAGLLGGVVAALAFGFALHQLAGLPARFAAACGILAVAAQAGDLFESAMKRRAGVKDSGTLLPGHGGVLDRLDGVVTVAPLAALLVAVPGLL</sequence>
<feature type="transmembrane region" description="Helical" evidence="19">
    <location>
        <begin position="136"/>
        <end position="155"/>
    </location>
</feature>
<feature type="transmembrane region" description="Helical" evidence="19">
    <location>
        <begin position="107"/>
        <end position="124"/>
    </location>
</feature>
<keyword evidence="15 19" id="KW-0472">Membrane</keyword>
<comment type="pathway">
    <text evidence="3 18">Phospholipid metabolism; CDP-diacylglycerol biosynthesis; CDP-diacylglycerol from sn-glycerol 3-phosphate: step 3/3.</text>
</comment>
<evidence type="ECO:0000256" key="8">
    <source>
        <dbReference type="ARBA" id="ARBA00022475"/>
    </source>
</evidence>
<keyword evidence="17" id="KW-1208">Phospholipid metabolism</keyword>
<dbReference type="EMBL" id="RZUL01000002">
    <property type="protein sequence ID" value="RVT42091.1"/>
    <property type="molecule type" value="Genomic_DNA"/>
</dbReference>
<proteinExistence type="inferred from homology"/>
<evidence type="ECO:0000256" key="3">
    <source>
        <dbReference type="ARBA" id="ARBA00005119"/>
    </source>
</evidence>
<keyword evidence="10 18" id="KW-0808">Transferase</keyword>
<protein>
    <recommendedName>
        <fullName evidence="7 18">Phosphatidate cytidylyltransferase</fullName>
        <ecNumber evidence="6 18">2.7.7.41</ecNumber>
    </recommendedName>
</protein>
<keyword evidence="14" id="KW-0443">Lipid metabolism</keyword>
<dbReference type="PANTHER" id="PTHR46382:SF1">
    <property type="entry name" value="PHOSPHATIDATE CYTIDYLYLTRANSFERASE"/>
    <property type="match status" value="1"/>
</dbReference>
<evidence type="ECO:0000256" key="2">
    <source>
        <dbReference type="ARBA" id="ARBA00004651"/>
    </source>
</evidence>
<evidence type="ECO:0000256" key="15">
    <source>
        <dbReference type="ARBA" id="ARBA00023136"/>
    </source>
</evidence>
<evidence type="ECO:0000256" key="18">
    <source>
        <dbReference type="RuleBase" id="RU003938"/>
    </source>
</evidence>
<dbReference type="GO" id="GO:0016024">
    <property type="term" value="P:CDP-diacylglycerol biosynthetic process"/>
    <property type="evidence" value="ECO:0007669"/>
    <property type="project" value="UniProtKB-UniPathway"/>
</dbReference>
<dbReference type="GO" id="GO:0005886">
    <property type="term" value="C:plasma membrane"/>
    <property type="evidence" value="ECO:0007669"/>
    <property type="project" value="UniProtKB-SubCell"/>
</dbReference>
<evidence type="ECO:0000256" key="6">
    <source>
        <dbReference type="ARBA" id="ARBA00012487"/>
    </source>
</evidence>
<keyword evidence="8" id="KW-1003">Cell membrane</keyword>
<keyword evidence="13 19" id="KW-1133">Transmembrane helix</keyword>
<evidence type="ECO:0000256" key="19">
    <source>
        <dbReference type="SAM" id="Phobius"/>
    </source>
</evidence>
<keyword evidence="11 18" id="KW-0812">Transmembrane</keyword>
<evidence type="ECO:0000313" key="20">
    <source>
        <dbReference type="EMBL" id="RVT42091.1"/>
    </source>
</evidence>
<keyword evidence="21" id="KW-1185">Reference proteome</keyword>
<evidence type="ECO:0000256" key="17">
    <source>
        <dbReference type="ARBA" id="ARBA00023264"/>
    </source>
</evidence>
<comment type="pathway">
    <text evidence="4">Lipid metabolism.</text>
</comment>
<dbReference type="PANTHER" id="PTHR46382">
    <property type="entry name" value="PHOSPHATIDATE CYTIDYLYLTRANSFERASE"/>
    <property type="match status" value="1"/>
</dbReference>
<dbReference type="InterPro" id="IPR000374">
    <property type="entry name" value="PC_trans"/>
</dbReference>
<evidence type="ECO:0000256" key="13">
    <source>
        <dbReference type="ARBA" id="ARBA00022989"/>
    </source>
</evidence>
<evidence type="ECO:0000256" key="16">
    <source>
        <dbReference type="ARBA" id="ARBA00023209"/>
    </source>
</evidence>
<evidence type="ECO:0000256" key="4">
    <source>
        <dbReference type="ARBA" id="ARBA00005189"/>
    </source>
</evidence>
<evidence type="ECO:0000256" key="12">
    <source>
        <dbReference type="ARBA" id="ARBA00022695"/>
    </source>
</evidence>
<evidence type="ECO:0000256" key="14">
    <source>
        <dbReference type="ARBA" id="ARBA00023098"/>
    </source>
</evidence>
<dbReference type="RefSeq" id="WP_127690275.1">
    <property type="nucleotide sequence ID" value="NZ_RZUL01000002.1"/>
</dbReference>